<dbReference type="AlphaFoldDB" id="A0A9N8V106"/>
<accession>A0A9N8V106</accession>
<feature type="compositionally biased region" description="Basic residues" evidence="1">
    <location>
        <begin position="1"/>
        <end position="20"/>
    </location>
</feature>
<feature type="region of interest" description="Disordered" evidence="1">
    <location>
        <begin position="327"/>
        <end position="377"/>
    </location>
</feature>
<comment type="caution">
    <text evidence="2">The sequence shown here is derived from an EMBL/GenBank/DDBJ whole genome shotgun (WGS) entry which is preliminary data.</text>
</comment>
<feature type="region of interest" description="Disordered" evidence="1">
    <location>
        <begin position="241"/>
        <end position="282"/>
    </location>
</feature>
<keyword evidence="3" id="KW-1185">Reference proteome</keyword>
<name>A0A9N8V106_9GLOM</name>
<evidence type="ECO:0000313" key="2">
    <source>
        <dbReference type="EMBL" id="CAG8437617.1"/>
    </source>
</evidence>
<sequence length="421" mass="48428">MNSLRRLRNSLKRSNSKRGKNNQTFIYTPLPDGKLGYIIEHRQNHQIFYYKYRENLDGTLTKYGYVINNVNTNDRNNNNGGHVGHGHGEHRVYNKSYNSSSNKISKELWSNKDKDCIFYQTVADKTQIELERRWLNEIKIKGRLEMPTIIDDEDSGEEYKEWVDILQHNNKVYVSDSIQRRRVAEVLSNVEKCCGMNNNNLDNHDDNEVERRLGLNQLPPLTTAPLLPIIATQIKTNPSIANKLSSSSSSSPLNPHNSPLSRPKQAHINHKSTDSVSTTPLTSLPQHVLKNYIVFTPPISPQTPPSTPIDLINAAAASQNSLININVRKRGGSEKQRQLKRFDQLEKEKERKSENSDENNDFNYIENEQDSTTSKKPKKLIQLIHPKFSRNPPQVHIFDPEDSLFFKNCRCEHCLIGDYNE</sequence>
<feature type="compositionally biased region" description="Low complexity" evidence="1">
    <location>
        <begin position="241"/>
        <end position="261"/>
    </location>
</feature>
<feature type="region of interest" description="Disordered" evidence="1">
    <location>
        <begin position="1"/>
        <end position="25"/>
    </location>
</feature>
<organism evidence="2 3">
    <name type="scientific">Diversispora eburnea</name>
    <dbReference type="NCBI Taxonomy" id="1213867"/>
    <lineage>
        <taxon>Eukaryota</taxon>
        <taxon>Fungi</taxon>
        <taxon>Fungi incertae sedis</taxon>
        <taxon>Mucoromycota</taxon>
        <taxon>Glomeromycotina</taxon>
        <taxon>Glomeromycetes</taxon>
        <taxon>Diversisporales</taxon>
        <taxon>Diversisporaceae</taxon>
        <taxon>Diversispora</taxon>
    </lineage>
</organism>
<gene>
    <name evidence="2" type="ORF">DEBURN_LOCUS1153</name>
</gene>
<evidence type="ECO:0000313" key="3">
    <source>
        <dbReference type="Proteomes" id="UP000789706"/>
    </source>
</evidence>
<proteinExistence type="predicted"/>
<reference evidence="2" key="1">
    <citation type="submission" date="2021-06" db="EMBL/GenBank/DDBJ databases">
        <authorList>
            <person name="Kallberg Y."/>
            <person name="Tangrot J."/>
            <person name="Rosling A."/>
        </authorList>
    </citation>
    <scope>NUCLEOTIDE SEQUENCE</scope>
    <source>
        <strain evidence="2">AZ414A</strain>
    </source>
</reference>
<dbReference type="OrthoDB" id="2393577at2759"/>
<evidence type="ECO:0000256" key="1">
    <source>
        <dbReference type="SAM" id="MobiDB-lite"/>
    </source>
</evidence>
<dbReference type="Proteomes" id="UP000789706">
    <property type="component" value="Unassembled WGS sequence"/>
</dbReference>
<protein>
    <submittedName>
        <fullName evidence="2">7149_t:CDS:1</fullName>
    </submittedName>
</protein>
<dbReference type="EMBL" id="CAJVPK010000047">
    <property type="protein sequence ID" value="CAG8437617.1"/>
    <property type="molecule type" value="Genomic_DNA"/>
</dbReference>
<feature type="compositionally biased region" description="Basic and acidic residues" evidence="1">
    <location>
        <begin position="331"/>
        <end position="355"/>
    </location>
</feature>